<dbReference type="RefSeq" id="XP_062784278.1">
    <property type="nucleotide sequence ID" value="XM_062928227.1"/>
</dbReference>
<dbReference type="EMBL" id="CP137312">
    <property type="protein sequence ID" value="WQF87057.1"/>
    <property type="molecule type" value="Genomic_DNA"/>
</dbReference>
<dbReference type="AlphaFoldDB" id="A0AAX4IV18"/>
<organism evidence="2 3">
    <name type="scientific">Colletotrichum destructivum</name>
    <dbReference type="NCBI Taxonomy" id="34406"/>
    <lineage>
        <taxon>Eukaryota</taxon>
        <taxon>Fungi</taxon>
        <taxon>Dikarya</taxon>
        <taxon>Ascomycota</taxon>
        <taxon>Pezizomycotina</taxon>
        <taxon>Sordariomycetes</taxon>
        <taxon>Hypocreomycetidae</taxon>
        <taxon>Glomerellales</taxon>
        <taxon>Glomerellaceae</taxon>
        <taxon>Colletotrichum</taxon>
        <taxon>Colletotrichum destructivum species complex</taxon>
    </lineage>
</organism>
<accession>A0AAX4IV18</accession>
<dbReference type="Proteomes" id="UP001322277">
    <property type="component" value="Chromosome 8"/>
</dbReference>
<feature type="compositionally biased region" description="Gly residues" evidence="1">
    <location>
        <begin position="50"/>
        <end position="63"/>
    </location>
</feature>
<proteinExistence type="predicted"/>
<evidence type="ECO:0000256" key="1">
    <source>
        <dbReference type="SAM" id="MobiDB-lite"/>
    </source>
</evidence>
<protein>
    <submittedName>
        <fullName evidence="2">Uncharacterized protein</fullName>
    </submittedName>
</protein>
<gene>
    <name evidence="2" type="ORF">CDEST_12071</name>
</gene>
<feature type="region of interest" description="Disordered" evidence="1">
    <location>
        <begin position="46"/>
        <end position="76"/>
    </location>
</feature>
<sequence>MYPTPSFQVVVFIKSRRRAHRSTPDPFGMRQIQDWARFNRVDGYIAPGPSKGGGVEQQGGGEPAGIKRSSSSSLHSTTTTTIIITIIVLPHLAAVHDQVVKVRRQLLETNDIRTACCHRSDVPG</sequence>
<reference evidence="3" key="1">
    <citation type="journal article" date="2023" name="bioRxiv">
        <title>Complete genome of the Medicago anthracnose fungus, Colletotrichum destructivum, reveals a mini-chromosome-like region within a core chromosome.</title>
        <authorList>
            <person name="Lapalu N."/>
            <person name="Simon A."/>
            <person name="Lu A."/>
            <person name="Plaumann P.-L."/>
            <person name="Amselem J."/>
            <person name="Pigne S."/>
            <person name="Auger A."/>
            <person name="Koch C."/>
            <person name="Dallery J.-F."/>
            <person name="O'Connell R.J."/>
        </authorList>
    </citation>
    <scope>NUCLEOTIDE SEQUENCE [LARGE SCALE GENOMIC DNA]</scope>
    <source>
        <strain evidence="3">CBS 520.97</strain>
    </source>
</reference>
<evidence type="ECO:0000313" key="3">
    <source>
        <dbReference type="Proteomes" id="UP001322277"/>
    </source>
</evidence>
<keyword evidence="3" id="KW-1185">Reference proteome</keyword>
<dbReference type="GeneID" id="87948571"/>
<name>A0AAX4IV18_9PEZI</name>
<dbReference type="KEGG" id="cdet:87948571"/>
<evidence type="ECO:0000313" key="2">
    <source>
        <dbReference type="EMBL" id="WQF87057.1"/>
    </source>
</evidence>